<reference evidence="1 2" key="1">
    <citation type="journal article" date="2021" name="BMC Genomics">
        <title>Datura genome reveals duplications of psychoactive alkaloid biosynthetic genes and high mutation rate following tissue culture.</title>
        <authorList>
            <person name="Rajewski A."/>
            <person name="Carter-House D."/>
            <person name="Stajich J."/>
            <person name="Litt A."/>
        </authorList>
    </citation>
    <scope>NUCLEOTIDE SEQUENCE [LARGE SCALE GENOMIC DNA]</scope>
    <source>
        <strain evidence="1">AR-01</strain>
    </source>
</reference>
<evidence type="ECO:0000313" key="1">
    <source>
        <dbReference type="EMBL" id="MCD7446852.1"/>
    </source>
</evidence>
<dbReference type="Proteomes" id="UP000823775">
    <property type="component" value="Unassembled WGS sequence"/>
</dbReference>
<organism evidence="1 2">
    <name type="scientific">Datura stramonium</name>
    <name type="common">Jimsonweed</name>
    <name type="synonym">Common thornapple</name>
    <dbReference type="NCBI Taxonomy" id="4076"/>
    <lineage>
        <taxon>Eukaryota</taxon>
        <taxon>Viridiplantae</taxon>
        <taxon>Streptophyta</taxon>
        <taxon>Embryophyta</taxon>
        <taxon>Tracheophyta</taxon>
        <taxon>Spermatophyta</taxon>
        <taxon>Magnoliopsida</taxon>
        <taxon>eudicotyledons</taxon>
        <taxon>Gunneridae</taxon>
        <taxon>Pentapetalae</taxon>
        <taxon>asterids</taxon>
        <taxon>lamiids</taxon>
        <taxon>Solanales</taxon>
        <taxon>Solanaceae</taxon>
        <taxon>Solanoideae</taxon>
        <taxon>Datureae</taxon>
        <taxon>Datura</taxon>
    </lineage>
</organism>
<sequence length="104" mass="11033">MQLIKVSCLTGSSSFCWFSARGLTADPLSSSIERAGDGEGCLLEIRYGSGRNEKKTTVEEESDSEYVGNAHAFSAWSGRAARDLAVADACEESDAGGTYWGLLA</sequence>
<evidence type="ECO:0000313" key="2">
    <source>
        <dbReference type="Proteomes" id="UP000823775"/>
    </source>
</evidence>
<protein>
    <submittedName>
        <fullName evidence="1">Uncharacterized protein</fullName>
    </submittedName>
</protein>
<gene>
    <name evidence="1" type="ORF">HAX54_017914</name>
</gene>
<comment type="caution">
    <text evidence="1">The sequence shown here is derived from an EMBL/GenBank/DDBJ whole genome shotgun (WGS) entry which is preliminary data.</text>
</comment>
<dbReference type="EMBL" id="JACEIK010000022">
    <property type="protein sequence ID" value="MCD7446852.1"/>
    <property type="molecule type" value="Genomic_DNA"/>
</dbReference>
<accession>A0ABS8RJ80</accession>
<name>A0ABS8RJ80_DATST</name>
<proteinExistence type="predicted"/>
<keyword evidence="2" id="KW-1185">Reference proteome</keyword>